<sequence>MPSTALDPTGHRAAWNSVMTGYLPGLADLEQVITTAAERRTGPPARILDLGGGPGLFAERLATRWPAARITVADLDPVLLALARAALPTTVTTVETDLTDPSWPATTGTGYHLVTAVMTVHYLNPAAIRSLYAEIRRILAPGGLLVVADVMPDDGLPALMTALEAPPGQAWSHWWSQLASAPEFAPLMDRRTEIFRSRPPAEFTPALSWHAAAARAAGFPEAGALWRHGRHAALAAC</sequence>
<accession>A0ABQ3X7G8</accession>
<dbReference type="EMBL" id="BOMG01000041">
    <property type="protein sequence ID" value="GID54458.1"/>
    <property type="molecule type" value="Genomic_DNA"/>
</dbReference>
<dbReference type="CDD" id="cd02440">
    <property type="entry name" value="AdoMet_MTases"/>
    <property type="match status" value="1"/>
</dbReference>
<protein>
    <recommendedName>
        <fullName evidence="1">Methyltransferase domain-containing protein</fullName>
    </recommendedName>
</protein>
<feature type="domain" description="Methyltransferase" evidence="1">
    <location>
        <begin position="47"/>
        <end position="143"/>
    </location>
</feature>
<reference evidence="2 3" key="1">
    <citation type="submission" date="2021-01" db="EMBL/GenBank/DDBJ databases">
        <title>Whole genome shotgun sequence of Actinoplanes couchii NBRC 106145.</title>
        <authorList>
            <person name="Komaki H."/>
            <person name="Tamura T."/>
        </authorList>
    </citation>
    <scope>NUCLEOTIDE SEQUENCE [LARGE SCALE GENOMIC DNA]</scope>
    <source>
        <strain evidence="2 3">NBRC 106145</strain>
    </source>
</reference>
<dbReference type="PANTHER" id="PTHR43464">
    <property type="entry name" value="METHYLTRANSFERASE"/>
    <property type="match status" value="1"/>
</dbReference>
<evidence type="ECO:0000313" key="3">
    <source>
        <dbReference type="Proteomes" id="UP000612282"/>
    </source>
</evidence>
<evidence type="ECO:0000259" key="1">
    <source>
        <dbReference type="Pfam" id="PF13649"/>
    </source>
</evidence>
<dbReference type="InterPro" id="IPR029063">
    <property type="entry name" value="SAM-dependent_MTases_sf"/>
</dbReference>
<dbReference type="Pfam" id="PF13649">
    <property type="entry name" value="Methyltransf_25"/>
    <property type="match status" value="1"/>
</dbReference>
<dbReference type="InterPro" id="IPR041698">
    <property type="entry name" value="Methyltransf_25"/>
</dbReference>
<dbReference type="PANTHER" id="PTHR43464:SF90">
    <property type="entry name" value="METHYLTRANSFERASE TYPE 11"/>
    <property type="match status" value="1"/>
</dbReference>
<comment type="caution">
    <text evidence="2">The sequence shown here is derived from an EMBL/GenBank/DDBJ whole genome shotgun (WGS) entry which is preliminary data.</text>
</comment>
<gene>
    <name evidence="2" type="ORF">Aco03nite_028620</name>
</gene>
<dbReference type="Gene3D" id="3.40.50.150">
    <property type="entry name" value="Vaccinia Virus protein VP39"/>
    <property type="match status" value="1"/>
</dbReference>
<proteinExistence type="predicted"/>
<dbReference type="SUPFAM" id="SSF53335">
    <property type="entry name" value="S-adenosyl-L-methionine-dependent methyltransferases"/>
    <property type="match status" value="1"/>
</dbReference>
<evidence type="ECO:0000313" key="2">
    <source>
        <dbReference type="EMBL" id="GID54458.1"/>
    </source>
</evidence>
<keyword evidence="3" id="KW-1185">Reference proteome</keyword>
<organism evidence="2 3">
    <name type="scientific">Actinoplanes couchii</name>
    <dbReference type="NCBI Taxonomy" id="403638"/>
    <lineage>
        <taxon>Bacteria</taxon>
        <taxon>Bacillati</taxon>
        <taxon>Actinomycetota</taxon>
        <taxon>Actinomycetes</taxon>
        <taxon>Micromonosporales</taxon>
        <taxon>Micromonosporaceae</taxon>
        <taxon>Actinoplanes</taxon>
    </lineage>
</organism>
<dbReference type="Proteomes" id="UP000612282">
    <property type="component" value="Unassembled WGS sequence"/>
</dbReference>
<dbReference type="RefSeq" id="WP_203795559.1">
    <property type="nucleotide sequence ID" value="NZ_BAAAQE010000035.1"/>
</dbReference>
<name>A0ABQ3X7G8_9ACTN</name>